<dbReference type="PRINTS" id="PR00368">
    <property type="entry name" value="FADPNR"/>
</dbReference>
<dbReference type="InterPro" id="IPR045024">
    <property type="entry name" value="NDH-2"/>
</dbReference>
<reference evidence="12 13" key="1">
    <citation type="submission" date="2019-09" db="EMBL/GenBank/DDBJ databases">
        <title>Genome sequence of Adhaeribacter sp. M2.</title>
        <authorList>
            <person name="Srinivasan S."/>
        </authorList>
    </citation>
    <scope>NUCLEOTIDE SEQUENCE [LARGE SCALE GENOMIC DNA]</scope>
    <source>
        <strain evidence="12 13">M2</strain>
    </source>
</reference>
<comment type="caution">
    <text evidence="12">The sequence shown here is derived from an EMBL/GenBank/DDBJ whole genome shotgun (WGS) entry which is preliminary data.</text>
</comment>
<dbReference type="GO" id="GO:0050136">
    <property type="term" value="F:NADH dehydrogenase (quinone) (non-electrogenic) activity"/>
    <property type="evidence" value="ECO:0007669"/>
    <property type="project" value="UniProtKB-EC"/>
</dbReference>
<keyword evidence="9" id="KW-0812">Transmembrane</keyword>
<evidence type="ECO:0000313" key="13">
    <source>
        <dbReference type="Proteomes" id="UP000326570"/>
    </source>
</evidence>
<keyword evidence="9" id="KW-1133">Transmembrane helix</keyword>
<name>A0A5N1IX07_9BACT</name>
<dbReference type="Gene3D" id="3.50.50.100">
    <property type="match status" value="1"/>
</dbReference>
<dbReference type="Proteomes" id="UP000326570">
    <property type="component" value="Unassembled WGS sequence"/>
</dbReference>
<dbReference type="AlphaFoldDB" id="A0A5N1IX07"/>
<feature type="domain" description="External alternative NADH-ubiquinone oxidoreductase-like C-terminal" evidence="11">
    <location>
        <begin position="348"/>
        <end position="405"/>
    </location>
</feature>
<evidence type="ECO:0000256" key="3">
    <source>
        <dbReference type="ARBA" id="ARBA00022630"/>
    </source>
</evidence>
<gene>
    <name evidence="12" type="ORF">F0P94_09660</name>
</gene>
<dbReference type="Pfam" id="PF07992">
    <property type="entry name" value="Pyr_redox_2"/>
    <property type="match status" value="1"/>
</dbReference>
<dbReference type="EMBL" id="VTWT01000004">
    <property type="protein sequence ID" value="KAA9339045.1"/>
    <property type="molecule type" value="Genomic_DNA"/>
</dbReference>
<evidence type="ECO:0000256" key="7">
    <source>
        <dbReference type="ARBA" id="ARBA00023027"/>
    </source>
</evidence>
<dbReference type="InterPro" id="IPR023753">
    <property type="entry name" value="FAD/NAD-binding_dom"/>
</dbReference>
<dbReference type="PANTHER" id="PTHR43706:SF47">
    <property type="entry name" value="EXTERNAL NADH-UBIQUINONE OXIDOREDUCTASE 1, MITOCHONDRIAL-RELATED"/>
    <property type="match status" value="1"/>
</dbReference>
<accession>A0A5N1IX07</accession>
<evidence type="ECO:0000256" key="4">
    <source>
        <dbReference type="ARBA" id="ARBA00022827"/>
    </source>
</evidence>
<evidence type="ECO:0000256" key="2">
    <source>
        <dbReference type="ARBA" id="ARBA00012637"/>
    </source>
</evidence>
<evidence type="ECO:0000259" key="11">
    <source>
        <dbReference type="Pfam" id="PF22366"/>
    </source>
</evidence>
<protein>
    <recommendedName>
        <fullName evidence="2">NADH:ubiquinone reductase (non-electrogenic)</fullName>
        <ecNumber evidence="2">1.6.5.9</ecNumber>
    </recommendedName>
</protein>
<keyword evidence="9" id="KW-0472">Membrane</keyword>
<feature type="domain" description="FAD/NAD(P)-binding" evidence="10">
    <location>
        <begin position="3"/>
        <end position="324"/>
    </location>
</feature>
<keyword evidence="3" id="KW-0285">Flavoprotein</keyword>
<organism evidence="12 13">
    <name type="scientific">Adhaeribacter soli</name>
    <dbReference type="NCBI Taxonomy" id="2607655"/>
    <lineage>
        <taxon>Bacteria</taxon>
        <taxon>Pseudomonadati</taxon>
        <taxon>Bacteroidota</taxon>
        <taxon>Cytophagia</taxon>
        <taxon>Cytophagales</taxon>
        <taxon>Hymenobacteraceae</taxon>
        <taxon>Adhaeribacter</taxon>
    </lineage>
</organism>
<keyword evidence="7" id="KW-0520">NAD</keyword>
<evidence type="ECO:0000313" key="12">
    <source>
        <dbReference type="EMBL" id="KAA9339045.1"/>
    </source>
</evidence>
<comment type="catalytic activity">
    <reaction evidence="8">
        <text>a quinone + NADH + H(+) = a quinol + NAD(+)</text>
        <dbReference type="Rhea" id="RHEA:46160"/>
        <dbReference type="ChEBI" id="CHEBI:15378"/>
        <dbReference type="ChEBI" id="CHEBI:24646"/>
        <dbReference type="ChEBI" id="CHEBI:57540"/>
        <dbReference type="ChEBI" id="CHEBI:57945"/>
        <dbReference type="ChEBI" id="CHEBI:132124"/>
        <dbReference type="EC" id="1.6.5.9"/>
    </reaction>
</comment>
<dbReference type="Pfam" id="PF22366">
    <property type="entry name" value="NDH2_C"/>
    <property type="match status" value="1"/>
</dbReference>
<dbReference type="PANTHER" id="PTHR43706">
    <property type="entry name" value="NADH DEHYDROGENASE"/>
    <property type="match status" value="1"/>
</dbReference>
<dbReference type="RefSeq" id="WP_150903679.1">
    <property type="nucleotide sequence ID" value="NZ_VTWT01000004.1"/>
</dbReference>
<evidence type="ECO:0000256" key="8">
    <source>
        <dbReference type="ARBA" id="ARBA00047599"/>
    </source>
</evidence>
<dbReference type="PRINTS" id="PR00411">
    <property type="entry name" value="PNDRDTASEI"/>
</dbReference>
<sequence>MKKKIVIIGGGFAGVNLAKNLTDQPDFQVTLVDKNNYNFFPPLLYQVATGFLEVSNISYPFRKLLQGKPNLNFRLGELMQVVPEENKVVLSNGELPYDYLIIATGTETNYFGIENIRKNAKPMKTVNDAINLRNFMLQKTEEATLATNEAEKRKLTTIVVAGGGPTGVEVAGMLAEMRKNIGQKDYPELTGIDSKIYLVDGAPTVLAPMSQASQKYTYDSLVELGVEVKLNKQVTDYQNDIVTFADGETIETKILIWAAGVTGKAIEGFPTESYGRGKRLVVNEVNKVNNTANIFAIGDIALQTTDQNFPNGHPQVAQVAIQQGKLLAQNLQAAQQNKPLKPFAYHDKGSMAIIGRKKAVADLPKPKLHFNGFIAWIMWLFVHLVSLITVPNRVKTLYNWMIAYFTKDQAMRMIIRPEKIDIPKPEKTEKVLHLEELLKAS</sequence>
<keyword evidence="4" id="KW-0274">FAD</keyword>
<dbReference type="InterPro" id="IPR036188">
    <property type="entry name" value="FAD/NAD-bd_sf"/>
</dbReference>
<proteinExistence type="inferred from homology"/>
<evidence type="ECO:0000256" key="1">
    <source>
        <dbReference type="ARBA" id="ARBA00005272"/>
    </source>
</evidence>
<dbReference type="SUPFAM" id="SSF51905">
    <property type="entry name" value="FAD/NAD(P)-binding domain"/>
    <property type="match status" value="2"/>
</dbReference>
<dbReference type="EC" id="1.6.5.9" evidence="2"/>
<comment type="similarity">
    <text evidence="1">Belongs to the NADH dehydrogenase family.</text>
</comment>
<evidence type="ECO:0000259" key="10">
    <source>
        <dbReference type="Pfam" id="PF07992"/>
    </source>
</evidence>
<keyword evidence="13" id="KW-1185">Reference proteome</keyword>
<keyword evidence="6" id="KW-0560">Oxidoreductase</keyword>
<evidence type="ECO:0000256" key="5">
    <source>
        <dbReference type="ARBA" id="ARBA00022946"/>
    </source>
</evidence>
<feature type="transmembrane region" description="Helical" evidence="9">
    <location>
        <begin position="373"/>
        <end position="391"/>
    </location>
</feature>
<dbReference type="InterPro" id="IPR054585">
    <property type="entry name" value="NDH2-like_C"/>
</dbReference>
<evidence type="ECO:0000256" key="9">
    <source>
        <dbReference type="SAM" id="Phobius"/>
    </source>
</evidence>
<keyword evidence="5" id="KW-0809">Transit peptide</keyword>
<evidence type="ECO:0000256" key="6">
    <source>
        <dbReference type="ARBA" id="ARBA00023002"/>
    </source>
</evidence>